<comment type="subunit">
    <text evidence="6">Associates with the cytoplasmic CCR4-NOT deadenylase complex to trigger ARE-containing mRNA deadenylation and decay processes.</text>
</comment>
<dbReference type="PANTHER" id="PTHR12547">
    <property type="entry name" value="CCCH ZINC FINGER/TIS11-RELATED"/>
    <property type="match status" value="1"/>
</dbReference>
<feature type="zinc finger region" description="C3H1-type" evidence="5">
    <location>
        <begin position="149"/>
        <end position="177"/>
    </location>
</feature>
<accession>A0A8T1SGJ0</accession>
<keyword evidence="4 5" id="KW-0862">Zinc</keyword>
<sequence>MPSDLLTPFVELDDPLCQAFLRLNVGEEPGPTARCPVGYQRAFSACPAVPSGSPEPLEEAGGASDALWSLHSQWGWAPALPRTSLQRLPFRAERSASVPEGCREGAAASARYKTELCRTYEESGACKYGAKCQFAHGAGELRGLSRHPKYKTELCRTFHTAGFCPYGARCHFIHNADEQRRPPRRPPAFSRSASLSPPPSASLPGPCGRRHPPAGDPPGLAFPAGAALGLDGAGGAPDAFAFPGQLLLQRSPSSDSLSDQEDSGGSSGSESPGLGPGGRRLPIFSRLSVSD</sequence>
<evidence type="ECO:0000256" key="3">
    <source>
        <dbReference type="ARBA" id="ARBA00022771"/>
    </source>
</evidence>
<dbReference type="Pfam" id="PF00642">
    <property type="entry name" value="zf-CCCH"/>
    <property type="match status" value="2"/>
</dbReference>
<dbReference type="Gene3D" id="4.10.1000.10">
    <property type="entry name" value="Zinc finger, CCCH-type"/>
    <property type="match status" value="2"/>
</dbReference>
<protein>
    <recommendedName>
        <fullName evidence="6">mRNA decay activator protein ZFP36</fullName>
    </recommendedName>
    <alternativeName>
        <fullName evidence="6">Zinc finger protein 36</fullName>
    </alternativeName>
</protein>
<keyword evidence="1 5" id="KW-0479">Metal-binding</keyword>
<dbReference type="GO" id="GO:0008270">
    <property type="term" value="F:zinc ion binding"/>
    <property type="evidence" value="ECO:0007669"/>
    <property type="project" value="UniProtKB-KW"/>
</dbReference>
<evidence type="ECO:0000256" key="4">
    <source>
        <dbReference type="ARBA" id="ARBA00022833"/>
    </source>
</evidence>
<comment type="subcellular location">
    <subcellularLocation>
        <location evidence="6">Nucleus</location>
    </subcellularLocation>
    <subcellularLocation>
        <location evidence="6">Cytoplasm</location>
    </subcellularLocation>
</comment>
<dbReference type="GO" id="GO:0035925">
    <property type="term" value="F:mRNA 3'-UTR AU-rich region binding"/>
    <property type="evidence" value="ECO:0007669"/>
    <property type="project" value="UniProtKB-UniRule"/>
</dbReference>
<dbReference type="GO" id="GO:1900153">
    <property type="term" value="P:positive regulation of nuclear-transcribed mRNA catabolic process, deadenylation-dependent decay"/>
    <property type="evidence" value="ECO:0007669"/>
    <property type="project" value="UniProtKB-UniRule"/>
</dbReference>
<name>A0A8T1SGJ0_CHESE</name>
<feature type="region of interest" description="Disordered" evidence="7">
    <location>
        <begin position="178"/>
        <end position="291"/>
    </location>
</feature>
<dbReference type="InterPro" id="IPR045877">
    <property type="entry name" value="ZFP36-like"/>
</dbReference>
<dbReference type="FunFam" id="4.10.1000.10:FF:000001">
    <property type="entry name" value="zinc finger CCCH domain-containing protein 15-like"/>
    <property type="match status" value="1"/>
</dbReference>
<gene>
    <name evidence="9" type="ORF">G0U57_008482</name>
</gene>
<dbReference type="PANTHER" id="PTHR12547:SF53">
    <property type="entry name" value="MRNA DECAY ACTIVATOR PROTEIN ZFP36L1"/>
    <property type="match status" value="1"/>
</dbReference>
<feature type="compositionally biased region" description="Low complexity" evidence="7">
    <location>
        <begin position="217"/>
        <end position="257"/>
    </location>
</feature>
<evidence type="ECO:0000256" key="2">
    <source>
        <dbReference type="ARBA" id="ARBA00022737"/>
    </source>
</evidence>
<dbReference type="InterPro" id="IPR036855">
    <property type="entry name" value="Znf_CCCH_sf"/>
</dbReference>
<dbReference type="OrthoDB" id="410307at2759"/>
<feature type="domain" description="C3H1-type" evidence="8">
    <location>
        <begin position="149"/>
        <end position="177"/>
    </location>
</feature>
<evidence type="ECO:0000313" key="9">
    <source>
        <dbReference type="EMBL" id="KAG6928202.1"/>
    </source>
</evidence>
<keyword evidence="10" id="KW-1185">Reference proteome</keyword>
<evidence type="ECO:0000313" key="10">
    <source>
        <dbReference type="Proteomes" id="UP000765507"/>
    </source>
</evidence>
<keyword evidence="2 6" id="KW-0677">Repeat</keyword>
<dbReference type="GO" id="GO:0005634">
    <property type="term" value="C:nucleus"/>
    <property type="evidence" value="ECO:0007669"/>
    <property type="project" value="UniProtKB-SubCell"/>
</dbReference>
<dbReference type="SUPFAM" id="SSF90229">
    <property type="entry name" value="CCCH zinc finger"/>
    <property type="match status" value="2"/>
</dbReference>
<evidence type="ECO:0000256" key="5">
    <source>
        <dbReference type="PROSITE-ProRule" id="PRU00723"/>
    </source>
</evidence>
<keyword evidence="3 5" id="KW-0863">Zinc-finger</keyword>
<dbReference type="Proteomes" id="UP000765507">
    <property type="component" value="Unassembled WGS sequence"/>
</dbReference>
<dbReference type="AlphaFoldDB" id="A0A8T1SGJ0"/>
<proteinExistence type="predicted"/>
<keyword evidence="6" id="KW-0963">Cytoplasm</keyword>
<evidence type="ECO:0000256" key="1">
    <source>
        <dbReference type="ARBA" id="ARBA00022723"/>
    </source>
</evidence>
<evidence type="ECO:0000256" key="6">
    <source>
        <dbReference type="RuleBase" id="RU369014"/>
    </source>
</evidence>
<dbReference type="GO" id="GO:0005737">
    <property type="term" value="C:cytoplasm"/>
    <property type="evidence" value="ECO:0007669"/>
    <property type="project" value="UniProtKB-SubCell"/>
</dbReference>
<evidence type="ECO:0000256" key="7">
    <source>
        <dbReference type="SAM" id="MobiDB-lite"/>
    </source>
</evidence>
<dbReference type="SMART" id="SM00356">
    <property type="entry name" value="ZnF_C3H1"/>
    <property type="match status" value="2"/>
</dbReference>
<evidence type="ECO:0000259" key="8">
    <source>
        <dbReference type="PROSITE" id="PS50103"/>
    </source>
</evidence>
<dbReference type="GO" id="GO:0061158">
    <property type="term" value="P:3'-UTR-mediated mRNA destabilization"/>
    <property type="evidence" value="ECO:0007669"/>
    <property type="project" value="UniProtKB-UniRule"/>
</dbReference>
<dbReference type="InterPro" id="IPR000571">
    <property type="entry name" value="Znf_CCCH"/>
</dbReference>
<dbReference type="EMBL" id="JAHGAV010000225">
    <property type="protein sequence ID" value="KAG6928202.1"/>
    <property type="molecule type" value="Genomic_DNA"/>
</dbReference>
<organism evidence="9 10">
    <name type="scientific">Chelydra serpentina</name>
    <name type="common">Snapping turtle</name>
    <name type="synonym">Testudo serpentina</name>
    <dbReference type="NCBI Taxonomy" id="8475"/>
    <lineage>
        <taxon>Eukaryota</taxon>
        <taxon>Metazoa</taxon>
        <taxon>Chordata</taxon>
        <taxon>Craniata</taxon>
        <taxon>Vertebrata</taxon>
        <taxon>Euteleostomi</taxon>
        <taxon>Archelosauria</taxon>
        <taxon>Testudinata</taxon>
        <taxon>Testudines</taxon>
        <taxon>Cryptodira</taxon>
        <taxon>Durocryptodira</taxon>
        <taxon>Americhelydia</taxon>
        <taxon>Chelydroidea</taxon>
        <taxon>Chelydridae</taxon>
        <taxon>Chelydra</taxon>
    </lineage>
</organism>
<dbReference type="GO" id="GO:1990904">
    <property type="term" value="C:ribonucleoprotein complex"/>
    <property type="evidence" value="ECO:0007669"/>
    <property type="project" value="UniProtKB-KW"/>
</dbReference>
<comment type="function">
    <text evidence="6">Zinc-finger RNA-binding protein that destabilizes several cytoplasmic AU-rich element (ARE)-containing mRNA transcripts by promoting their poly(A) tail removal or deadenylation, and hence provide a mechanism for attenuating protein synthesis. Acts as a 3'-untranslated region (UTR) ARE mRNA-binding adapter protein to communicate signaling events to the mRNA decay machinery. Functions by recruiting the CCR4-NOT deadenylase complex and probably other components of the cytoplasmic RNA decay machinery to the bound ARE-containing mRNAs, and hence promotes ARE-mediated mRNA deadenylation and decay processes. Binds to 3'-UTR ARE of numerous mRNAs.</text>
</comment>
<keyword evidence="6" id="KW-0539">Nucleus</keyword>
<keyword evidence="6" id="KW-0687">Ribonucleoprotein</keyword>
<feature type="zinc finger region" description="C3H1-type" evidence="5">
    <location>
        <begin position="111"/>
        <end position="139"/>
    </location>
</feature>
<dbReference type="FunFam" id="4.10.1000.10:FF:000002">
    <property type="entry name" value="Zinc finger protein 36, C3H1 type-like 1"/>
    <property type="match status" value="1"/>
</dbReference>
<dbReference type="PROSITE" id="PS50103">
    <property type="entry name" value="ZF_C3H1"/>
    <property type="match status" value="2"/>
</dbReference>
<comment type="caution">
    <text evidence="9">The sequence shown here is derived from an EMBL/GenBank/DDBJ whole genome shotgun (WGS) entry which is preliminary data.</text>
</comment>
<reference evidence="9 10" key="1">
    <citation type="journal article" date="2020" name="G3 (Bethesda)">
        <title>Draft Genome of the Common Snapping Turtle, Chelydra serpentina, a Model for Phenotypic Plasticity in Reptiles.</title>
        <authorList>
            <person name="Das D."/>
            <person name="Singh S.K."/>
            <person name="Bierstedt J."/>
            <person name="Erickson A."/>
            <person name="Galli G.L.J."/>
            <person name="Crossley D.A. 2nd"/>
            <person name="Rhen T."/>
        </authorList>
    </citation>
    <scope>NUCLEOTIDE SEQUENCE [LARGE SCALE GENOMIC DNA]</scope>
    <source>
        <strain evidence="9">KW</strain>
    </source>
</reference>
<feature type="domain" description="C3H1-type" evidence="8">
    <location>
        <begin position="111"/>
        <end position="139"/>
    </location>
</feature>